<evidence type="ECO:0000256" key="3">
    <source>
        <dbReference type="ARBA" id="ARBA00022741"/>
    </source>
</evidence>
<proteinExistence type="inferred from homology"/>
<dbReference type="GO" id="GO:0005524">
    <property type="term" value="F:ATP binding"/>
    <property type="evidence" value="ECO:0007669"/>
    <property type="project" value="UniProtKB-KW"/>
</dbReference>
<dbReference type="InterPro" id="IPR003959">
    <property type="entry name" value="ATPase_AAA_core"/>
</dbReference>
<comment type="similarity">
    <text evidence="1">Belongs to the GILT family.</text>
</comment>
<keyword evidence="5" id="KW-0325">Glycoprotein</keyword>
<dbReference type="Gramene" id="A09p26510.2_BraZ1">
    <property type="protein sequence ID" value="A09p26510.2_BraZ1.CDS"/>
    <property type="gene ID" value="A09g26510.2_BraZ1"/>
</dbReference>
<evidence type="ECO:0000256" key="6">
    <source>
        <dbReference type="SAM" id="SignalP"/>
    </source>
</evidence>
<dbReference type="FunFam" id="3.40.50.300:FF:001107">
    <property type="entry name" value="Cell division control protein 48-B-like protein"/>
    <property type="match status" value="1"/>
</dbReference>
<dbReference type="SMART" id="SM00382">
    <property type="entry name" value="AAA"/>
    <property type="match status" value="2"/>
</dbReference>
<dbReference type="Pfam" id="PF00004">
    <property type="entry name" value="AAA"/>
    <property type="match status" value="2"/>
</dbReference>
<evidence type="ECO:0000313" key="8">
    <source>
        <dbReference type="EMBL" id="CAG7862184.1"/>
    </source>
</evidence>
<dbReference type="InterPro" id="IPR050168">
    <property type="entry name" value="AAA_ATPase_domain"/>
</dbReference>
<reference evidence="8 9" key="1">
    <citation type="submission" date="2021-07" db="EMBL/GenBank/DDBJ databases">
        <authorList>
            <consortium name="Genoscope - CEA"/>
            <person name="William W."/>
        </authorList>
    </citation>
    <scope>NUCLEOTIDE SEQUENCE [LARGE SCALE GENOMIC DNA]</scope>
</reference>
<dbReference type="InterPro" id="IPR027417">
    <property type="entry name" value="P-loop_NTPase"/>
</dbReference>
<dbReference type="GO" id="GO:0016671">
    <property type="term" value="F:oxidoreductase activity, acting on a sulfur group of donors, disulfide as acceptor"/>
    <property type="evidence" value="ECO:0007669"/>
    <property type="project" value="InterPro"/>
</dbReference>
<dbReference type="Proteomes" id="UP000694005">
    <property type="component" value="Chromosome A09"/>
</dbReference>
<dbReference type="EMBL" id="LS974625">
    <property type="protein sequence ID" value="CAG7862184.1"/>
    <property type="molecule type" value="Genomic_DNA"/>
</dbReference>
<evidence type="ECO:0000256" key="1">
    <source>
        <dbReference type="ARBA" id="ARBA00005679"/>
    </source>
</evidence>
<dbReference type="CDD" id="cd19511">
    <property type="entry name" value="RecA-like_CDC48_r2-like"/>
    <property type="match status" value="1"/>
</dbReference>
<evidence type="ECO:0000256" key="2">
    <source>
        <dbReference type="ARBA" id="ARBA00006914"/>
    </source>
</evidence>
<name>A0A8D9FYY2_BRACM</name>
<sequence>MRSSSSNKCVLFPCLFFACILFTISEKLVAGESDKVKLNLYYESLCPGCQVFIVNYLVKIFDSDLHTVTDLKLVPFGNAKVSDNLTVTCQHGEEECKLNAIEACAIRTWPDSKKHYSFIRCVENDTTKWESCLKNSRSEKAINDCYNSDLPKTLILGYANMTLNLKPQHKYVPWVTLNSKPLNAQSPDDFVAQICKAYKGKAALPKLCKSSAFSNLVRAVVQECDAHLTVLSPHSVHRAHAGESEKVLREAFAEASSHAGSDKPSVIFIDEIDVLCPKRSSRGEQGVRIASQLFTLMDSNKPSSSPPRVVVVASTNRLDAIDPALRRAGRFDTLVEVSTPNEEDRLKILQLYTKKVSLDPSLDLQAIATSCNGYVGADLEALCREATISASKRSSDSLILTSQDFKVAKSVVGPSITRGITVEIPKVTWDDVGGLKDLKKKLQQAVEWPIKHSAAFTKMGISPMRGILLHGPPGCSKTTLAKAAANAAQASFFSLSCAELFSMYVGEGEALLRNTFQRARLASPSIIFFDEADVVACKRGDEGSSNSSTVGERLLSTLLTEMDGLEEAKGILVLAATNRPYAIDAALMRPGRFDLVLYVPPPDLEARLEILQVHTRSMKLGDDVDLRKIAEETDLFTGAELEGLCRESGTVSLRENIAASGVFNRHFQTAKKSLKPALTVEEVETYASFRKSKSSDSKTVPVEKKKVNHSNVLGLGLSWKVGVLSLMLVAAGNFYLKQSKHVELAAAAT</sequence>
<dbReference type="InterPro" id="IPR003960">
    <property type="entry name" value="ATPase_AAA_CS"/>
</dbReference>
<evidence type="ECO:0000313" key="9">
    <source>
        <dbReference type="Proteomes" id="UP000694005"/>
    </source>
</evidence>
<dbReference type="PANTHER" id="PTHR23077:SF117">
    <property type="entry name" value="AAA+ ATPASE DOMAIN-CONTAINING PROTEIN"/>
    <property type="match status" value="1"/>
</dbReference>
<feature type="signal peptide" evidence="6">
    <location>
        <begin position="1"/>
        <end position="25"/>
    </location>
</feature>
<dbReference type="SUPFAM" id="SSF52540">
    <property type="entry name" value="P-loop containing nucleoside triphosphate hydrolases"/>
    <property type="match status" value="2"/>
</dbReference>
<dbReference type="Pfam" id="PF17862">
    <property type="entry name" value="AAA_lid_3"/>
    <property type="match status" value="2"/>
</dbReference>
<dbReference type="AlphaFoldDB" id="A0A8D9FYY2"/>
<dbReference type="FunFam" id="1.10.8.60:FF:000038">
    <property type="entry name" value="spermatogenesis-associated protein 5-like protein 1"/>
    <property type="match status" value="1"/>
</dbReference>
<dbReference type="InterPro" id="IPR041569">
    <property type="entry name" value="AAA_lid_3"/>
</dbReference>
<feature type="domain" description="AAA+ ATPase" evidence="7">
    <location>
        <begin position="208"/>
        <end position="341"/>
    </location>
</feature>
<dbReference type="GO" id="GO:0016887">
    <property type="term" value="F:ATP hydrolysis activity"/>
    <property type="evidence" value="ECO:0007669"/>
    <property type="project" value="InterPro"/>
</dbReference>
<evidence type="ECO:0000259" key="7">
    <source>
        <dbReference type="SMART" id="SM00382"/>
    </source>
</evidence>
<protein>
    <recommendedName>
        <fullName evidence="7">AAA+ ATPase domain-containing protein</fullName>
    </recommendedName>
</protein>
<accession>A0A8D9FYY2</accession>
<feature type="chain" id="PRO_5034066119" description="AAA+ ATPase domain-containing protein" evidence="6">
    <location>
        <begin position="26"/>
        <end position="749"/>
    </location>
</feature>
<evidence type="ECO:0000256" key="4">
    <source>
        <dbReference type="ARBA" id="ARBA00022840"/>
    </source>
</evidence>
<dbReference type="InterPro" id="IPR003593">
    <property type="entry name" value="AAA+_ATPase"/>
</dbReference>
<comment type="similarity">
    <text evidence="2">Belongs to the AAA ATPase family.</text>
</comment>
<organism evidence="8 9">
    <name type="scientific">Brassica campestris</name>
    <name type="common">Field mustard</name>
    <dbReference type="NCBI Taxonomy" id="3711"/>
    <lineage>
        <taxon>Eukaryota</taxon>
        <taxon>Viridiplantae</taxon>
        <taxon>Streptophyta</taxon>
        <taxon>Embryophyta</taxon>
        <taxon>Tracheophyta</taxon>
        <taxon>Spermatophyta</taxon>
        <taxon>Magnoliopsida</taxon>
        <taxon>eudicotyledons</taxon>
        <taxon>Gunneridae</taxon>
        <taxon>Pentapetalae</taxon>
        <taxon>rosids</taxon>
        <taxon>malvids</taxon>
        <taxon>Brassicales</taxon>
        <taxon>Brassicaceae</taxon>
        <taxon>Brassiceae</taxon>
        <taxon>Brassica</taxon>
    </lineage>
</organism>
<keyword evidence="4" id="KW-0067">ATP-binding</keyword>
<keyword evidence="6" id="KW-0732">Signal</keyword>
<dbReference type="PROSITE" id="PS51257">
    <property type="entry name" value="PROKAR_LIPOPROTEIN"/>
    <property type="match status" value="1"/>
</dbReference>
<dbReference type="Gene3D" id="1.10.8.60">
    <property type="match status" value="2"/>
</dbReference>
<dbReference type="PROSITE" id="PS00674">
    <property type="entry name" value="AAA"/>
    <property type="match status" value="1"/>
</dbReference>
<dbReference type="InterPro" id="IPR004911">
    <property type="entry name" value="Interferon-induced_GILT"/>
</dbReference>
<dbReference type="Pfam" id="PF03227">
    <property type="entry name" value="GILT"/>
    <property type="match status" value="1"/>
</dbReference>
<gene>
    <name evidence="8" type="ORF">BRAPAZ1V2_A09P26510.2</name>
</gene>
<feature type="domain" description="AAA+ ATPase" evidence="7">
    <location>
        <begin position="463"/>
        <end position="603"/>
    </location>
</feature>
<keyword evidence="3" id="KW-0547">Nucleotide-binding</keyword>
<evidence type="ECO:0000256" key="5">
    <source>
        <dbReference type="ARBA" id="ARBA00023180"/>
    </source>
</evidence>
<dbReference type="PANTHER" id="PTHR23077">
    <property type="entry name" value="AAA-FAMILY ATPASE"/>
    <property type="match status" value="1"/>
</dbReference>
<dbReference type="Gene3D" id="3.40.50.300">
    <property type="entry name" value="P-loop containing nucleotide triphosphate hydrolases"/>
    <property type="match status" value="2"/>
</dbReference>